<dbReference type="AlphaFoldDB" id="A0A9P3PPK0"/>
<evidence type="ECO:0000313" key="2">
    <source>
        <dbReference type="Proteomes" id="UP001063166"/>
    </source>
</evidence>
<organism evidence="1 2">
    <name type="scientific">Lyophyllum shimeji</name>
    <name type="common">Hon-shimeji</name>
    <name type="synonym">Tricholoma shimeji</name>
    <dbReference type="NCBI Taxonomy" id="47721"/>
    <lineage>
        <taxon>Eukaryota</taxon>
        <taxon>Fungi</taxon>
        <taxon>Dikarya</taxon>
        <taxon>Basidiomycota</taxon>
        <taxon>Agaricomycotina</taxon>
        <taxon>Agaricomycetes</taxon>
        <taxon>Agaricomycetidae</taxon>
        <taxon>Agaricales</taxon>
        <taxon>Tricholomatineae</taxon>
        <taxon>Lyophyllaceae</taxon>
        <taxon>Lyophyllum</taxon>
    </lineage>
</organism>
<reference evidence="1" key="1">
    <citation type="submission" date="2022-07" db="EMBL/GenBank/DDBJ databases">
        <title>The genome of Lyophyllum shimeji provides insight into the initial evolution of ectomycorrhizal fungal genome.</title>
        <authorList>
            <person name="Kobayashi Y."/>
            <person name="Shibata T."/>
            <person name="Hirakawa H."/>
            <person name="Shigenobu S."/>
            <person name="Nishiyama T."/>
            <person name="Yamada A."/>
            <person name="Hasebe M."/>
            <person name="Kawaguchi M."/>
        </authorList>
    </citation>
    <scope>NUCLEOTIDE SEQUENCE</scope>
    <source>
        <strain evidence="1">AT787</strain>
    </source>
</reference>
<protein>
    <submittedName>
        <fullName evidence="1">Uncharacterized protein</fullName>
    </submittedName>
</protein>
<keyword evidence="2" id="KW-1185">Reference proteome</keyword>
<comment type="caution">
    <text evidence="1">The sequence shown here is derived from an EMBL/GenBank/DDBJ whole genome shotgun (WGS) entry which is preliminary data.</text>
</comment>
<gene>
    <name evidence="1" type="ORF">LshimejAT787_0602080</name>
</gene>
<sequence length="149" mass="17252">MAPTVADIKAPSSHGWLFSTGYWVREASQHIAFVRCAEWQHFFRYPPRWQHGLHRARGFLAVCRVQLSVTSGRRECLNARSFSISIVHTRQELVERNPGHSIFLPSRRKITLEPFRIFPHFFHLLASRTLRISTPTASRVPFGVLLFSL</sequence>
<dbReference type="Proteomes" id="UP001063166">
    <property type="component" value="Unassembled WGS sequence"/>
</dbReference>
<proteinExistence type="predicted"/>
<name>A0A9P3PPK0_LYOSH</name>
<dbReference type="EMBL" id="BRPK01000006">
    <property type="protein sequence ID" value="GLB39046.1"/>
    <property type="molecule type" value="Genomic_DNA"/>
</dbReference>
<evidence type="ECO:0000313" key="1">
    <source>
        <dbReference type="EMBL" id="GLB39046.1"/>
    </source>
</evidence>
<accession>A0A9P3PPK0</accession>